<name>A0A0G1NP85_9BACT</name>
<evidence type="ECO:0000256" key="2">
    <source>
        <dbReference type="ARBA" id="ARBA00022540"/>
    </source>
</evidence>
<dbReference type="InterPro" id="IPR023115">
    <property type="entry name" value="TIF_IF2_dom3"/>
</dbReference>
<dbReference type="PROSITE" id="PS51722">
    <property type="entry name" value="G_TR_2"/>
    <property type="match status" value="1"/>
</dbReference>
<evidence type="ECO:0000256" key="3">
    <source>
        <dbReference type="ARBA" id="ARBA00022741"/>
    </source>
</evidence>
<dbReference type="InterPro" id="IPR009000">
    <property type="entry name" value="Transl_B-barrel_sf"/>
</dbReference>
<dbReference type="Proteomes" id="UP000034107">
    <property type="component" value="Unassembled WGS sequence"/>
</dbReference>
<evidence type="ECO:0000259" key="6">
    <source>
        <dbReference type="PROSITE" id="PS51722"/>
    </source>
</evidence>
<dbReference type="GO" id="GO:0005525">
    <property type="term" value="F:GTP binding"/>
    <property type="evidence" value="ECO:0007669"/>
    <property type="project" value="UniProtKB-KW"/>
</dbReference>
<dbReference type="InterPro" id="IPR015760">
    <property type="entry name" value="TIF_IF2"/>
</dbReference>
<organism evidence="7 8">
    <name type="scientific">Candidatus Nomurabacteria bacterium GW2011_GWA1_46_11</name>
    <dbReference type="NCBI Taxonomy" id="1618732"/>
    <lineage>
        <taxon>Bacteria</taxon>
        <taxon>Candidatus Nomuraibacteriota</taxon>
    </lineage>
</organism>
<dbReference type="Pfam" id="PF00009">
    <property type="entry name" value="GTP_EFTU"/>
    <property type="match status" value="1"/>
</dbReference>
<dbReference type="Gene3D" id="3.40.50.300">
    <property type="entry name" value="P-loop containing nucleotide triphosphate hydrolases"/>
    <property type="match status" value="1"/>
</dbReference>
<evidence type="ECO:0000313" key="7">
    <source>
        <dbReference type="EMBL" id="KKU22216.1"/>
    </source>
</evidence>
<keyword evidence="3" id="KW-0547">Nucleotide-binding</keyword>
<keyword evidence="5" id="KW-0342">GTP-binding</keyword>
<comment type="caution">
    <text evidence="7">The sequence shown here is derived from an EMBL/GenBank/DDBJ whole genome shotgun (WGS) entry which is preliminary data.</text>
</comment>
<dbReference type="FunFam" id="3.40.50.10050:FF:000001">
    <property type="entry name" value="Translation initiation factor IF-2"/>
    <property type="match status" value="1"/>
</dbReference>
<dbReference type="Pfam" id="PF22042">
    <property type="entry name" value="EF-G_D2"/>
    <property type="match status" value="1"/>
</dbReference>
<keyword evidence="4" id="KW-0648">Protein biosynthesis</keyword>
<dbReference type="InterPro" id="IPR005225">
    <property type="entry name" value="Small_GTP-bd"/>
</dbReference>
<comment type="similarity">
    <text evidence="1">Belongs to the TRAFAC class translation factor GTPase superfamily. Classic translation factor GTPase family. IF-2 subfamily.</text>
</comment>
<gene>
    <name evidence="7" type="ORF">UX31_C0005G0026</name>
</gene>
<dbReference type="Pfam" id="PF11987">
    <property type="entry name" value="IF-2"/>
    <property type="match status" value="1"/>
</dbReference>
<dbReference type="InterPro" id="IPR036925">
    <property type="entry name" value="TIF_IF2_dom3_sf"/>
</dbReference>
<dbReference type="FunFam" id="3.40.50.300:FF:000019">
    <property type="entry name" value="Translation initiation factor IF-2"/>
    <property type="match status" value="1"/>
</dbReference>
<dbReference type="InterPro" id="IPR053905">
    <property type="entry name" value="EF-G-like_DII"/>
</dbReference>
<dbReference type="GO" id="GO:0003743">
    <property type="term" value="F:translation initiation factor activity"/>
    <property type="evidence" value="ECO:0007669"/>
    <property type="project" value="UniProtKB-KW"/>
</dbReference>
<dbReference type="SUPFAM" id="SSF52156">
    <property type="entry name" value="Initiation factor IF2/eIF5b, domain 3"/>
    <property type="match status" value="1"/>
</dbReference>
<dbReference type="SUPFAM" id="SSF50447">
    <property type="entry name" value="Translation proteins"/>
    <property type="match status" value="2"/>
</dbReference>
<evidence type="ECO:0000256" key="4">
    <source>
        <dbReference type="ARBA" id="ARBA00022917"/>
    </source>
</evidence>
<dbReference type="Gene3D" id="2.40.30.10">
    <property type="entry name" value="Translation factors"/>
    <property type="match status" value="2"/>
</dbReference>
<dbReference type="GO" id="GO:0003924">
    <property type="term" value="F:GTPase activity"/>
    <property type="evidence" value="ECO:0007669"/>
    <property type="project" value="InterPro"/>
</dbReference>
<dbReference type="AlphaFoldDB" id="A0A0G1NP85"/>
<protein>
    <submittedName>
        <fullName evidence="7">Translation initiation factor IF-2 protein</fullName>
    </submittedName>
</protein>
<dbReference type="NCBIfam" id="TIGR00231">
    <property type="entry name" value="small_GTP"/>
    <property type="match status" value="1"/>
</dbReference>
<dbReference type="Gene3D" id="3.40.50.10050">
    <property type="entry name" value="Translation initiation factor IF- 2, domain 3"/>
    <property type="match status" value="1"/>
</dbReference>
<dbReference type="SUPFAM" id="SSF52540">
    <property type="entry name" value="P-loop containing nucleoside triphosphate hydrolases"/>
    <property type="match status" value="1"/>
</dbReference>
<dbReference type="PANTHER" id="PTHR43381">
    <property type="entry name" value="TRANSLATION INITIATION FACTOR IF-2-RELATED"/>
    <property type="match status" value="1"/>
</dbReference>
<dbReference type="PATRIC" id="fig|1618732.3.peg.241"/>
<sequence length="472" mass="50814">MTPKKDNLKPRPPVVAVVGHVDHGKTALLDYVRKTNVVAKEAGGITQSIGAYEVKHSGKKITFIDTPGHEAFTHMRSHGASAADIAILVIAADEGIKQQTKEALEILRATKTPFIVAITKVDKENANVEKVKSDLLNEQVFLEGLGGDVSYQGVSPKTGEGIKELLDLILLMGEVLDLHYDPESPAKGFVIESQKEPKRGIIAHLILRDGILRQGDNIKTLTASGKIKILEDFLGQSVKVLEPSAPASIIGFEDIPSSGEEFITGDTELDAEYEDILVKKDVATNEGEQPKAILKASSKGSLDALINLLRGEVEMVESSVGEITDNDVKLAKSTGSLIVGFEVKAGKATIQLAEAQGVAIYTSKVIYELLDAIKERKNKDKQDFEGGELEVLAKFNATASKQTVGGRVIKGKMKINTPMVIERAGEVLGKGRIKNIQLSKQDVSEVGPDNECGLVVETQITIELGDLLKISL</sequence>
<feature type="domain" description="Tr-type G" evidence="6">
    <location>
        <begin position="10"/>
        <end position="179"/>
    </location>
</feature>
<evidence type="ECO:0000256" key="1">
    <source>
        <dbReference type="ARBA" id="ARBA00007733"/>
    </source>
</evidence>
<dbReference type="PANTHER" id="PTHR43381:SF4">
    <property type="entry name" value="EUKARYOTIC TRANSLATION INITIATION FACTOR 5B"/>
    <property type="match status" value="1"/>
</dbReference>
<dbReference type="EMBL" id="LCLS01000005">
    <property type="protein sequence ID" value="KKU22216.1"/>
    <property type="molecule type" value="Genomic_DNA"/>
</dbReference>
<dbReference type="InterPro" id="IPR000795">
    <property type="entry name" value="T_Tr_GTP-bd_dom"/>
</dbReference>
<dbReference type="CDD" id="cd01887">
    <property type="entry name" value="IF2_eIF5B"/>
    <property type="match status" value="1"/>
</dbReference>
<evidence type="ECO:0000256" key="5">
    <source>
        <dbReference type="ARBA" id="ARBA00023134"/>
    </source>
</evidence>
<proteinExistence type="inferred from homology"/>
<dbReference type="GO" id="GO:0005737">
    <property type="term" value="C:cytoplasm"/>
    <property type="evidence" value="ECO:0007669"/>
    <property type="project" value="TreeGrafter"/>
</dbReference>
<reference evidence="7 8" key="1">
    <citation type="journal article" date="2015" name="Nature">
        <title>rRNA introns, odd ribosomes, and small enigmatic genomes across a large radiation of phyla.</title>
        <authorList>
            <person name="Brown C.T."/>
            <person name="Hug L.A."/>
            <person name="Thomas B.C."/>
            <person name="Sharon I."/>
            <person name="Castelle C.J."/>
            <person name="Singh A."/>
            <person name="Wilkins M.J."/>
            <person name="Williams K.H."/>
            <person name="Banfield J.F."/>
        </authorList>
    </citation>
    <scope>NUCLEOTIDE SEQUENCE [LARGE SCALE GENOMIC DNA]</scope>
</reference>
<dbReference type="InterPro" id="IPR027417">
    <property type="entry name" value="P-loop_NTPase"/>
</dbReference>
<keyword evidence="2 7" id="KW-0396">Initiation factor</keyword>
<evidence type="ECO:0000313" key="8">
    <source>
        <dbReference type="Proteomes" id="UP000034107"/>
    </source>
</evidence>
<accession>A0A0G1NP85</accession>